<dbReference type="EMBL" id="CADCVO010000609">
    <property type="protein sequence ID" value="CAA9528621.1"/>
    <property type="molecule type" value="Genomic_DNA"/>
</dbReference>
<reference evidence="3" key="1">
    <citation type="submission" date="2020-02" db="EMBL/GenBank/DDBJ databases">
        <authorList>
            <person name="Meier V. D."/>
        </authorList>
    </citation>
    <scope>NUCLEOTIDE SEQUENCE</scope>
    <source>
        <strain evidence="3">AVDCRST_MAG13</strain>
    </source>
</reference>
<evidence type="ECO:0000259" key="1">
    <source>
        <dbReference type="PROSITE" id="PS51186"/>
    </source>
</evidence>
<dbReference type="PROSITE" id="PS51729">
    <property type="entry name" value="GNAT_YJDJ"/>
    <property type="match status" value="1"/>
</dbReference>
<proteinExistence type="predicted"/>
<dbReference type="Gene3D" id="3.40.630.30">
    <property type="match status" value="1"/>
</dbReference>
<dbReference type="InterPro" id="IPR016181">
    <property type="entry name" value="Acyl_CoA_acyltransferase"/>
</dbReference>
<dbReference type="CDD" id="cd04301">
    <property type="entry name" value="NAT_SF"/>
    <property type="match status" value="1"/>
</dbReference>
<dbReference type="Pfam" id="PF14542">
    <property type="entry name" value="Acetyltransf_CG"/>
    <property type="match status" value="1"/>
</dbReference>
<feature type="domain" description="N-acetyltransferase" evidence="1">
    <location>
        <begin position="1"/>
        <end position="103"/>
    </location>
</feature>
<dbReference type="InterPro" id="IPR000182">
    <property type="entry name" value="GNAT_dom"/>
</dbReference>
<dbReference type="InterPro" id="IPR031165">
    <property type="entry name" value="GNAT_YJDJ"/>
</dbReference>
<feature type="domain" description="N-acetyltransferase" evidence="2">
    <location>
        <begin position="8"/>
        <end position="94"/>
    </location>
</feature>
<evidence type="ECO:0000313" key="3">
    <source>
        <dbReference type="EMBL" id="CAA9528621.1"/>
    </source>
</evidence>
<name>A0A6J4TPR2_9ACTN</name>
<accession>A0A6J4TPR2</accession>
<protein>
    <submittedName>
        <fullName evidence="3">Uncharacterized protein</fullName>
    </submittedName>
</protein>
<dbReference type="PANTHER" id="PTHR31435">
    <property type="entry name" value="PROTEIN NATD1"/>
    <property type="match status" value="1"/>
</dbReference>
<sequence length="103" mass="11311">MSALVQVRDVPAEERYAAEVDGRAAGFAQYRLLPGTIAFVHTEVDPAFAGRGVGNALVRGALDDARRRELAVLPYCPFVDAFIRAHREYAGLVPEARRPRFGL</sequence>
<gene>
    <name evidence="3" type="ORF">AVDCRST_MAG13-3965</name>
</gene>
<dbReference type="InterPro" id="IPR045057">
    <property type="entry name" value="Gcn5-rel_NAT"/>
</dbReference>
<dbReference type="GO" id="GO:0016747">
    <property type="term" value="F:acyltransferase activity, transferring groups other than amino-acyl groups"/>
    <property type="evidence" value="ECO:0007669"/>
    <property type="project" value="InterPro"/>
</dbReference>
<dbReference type="PANTHER" id="PTHR31435:SF10">
    <property type="entry name" value="BSR4717 PROTEIN"/>
    <property type="match status" value="1"/>
</dbReference>
<dbReference type="SUPFAM" id="SSF55729">
    <property type="entry name" value="Acyl-CoA N-acyltransferases (Nat)"/>
    <property type="match status" value="1"/>
</dbReference>
<evidence type="ECO:0000259" key="2">
    <source>
        <dbReference type="PROSITE" id="PS51729"/>
    </source>
</evidence>
<dbReference type="AlphaFoldDB" id="A0A6J4TPR2"/>
<dbReference type="PROSITE" id="PS51186">
    <property type="entry name" value="GNAT"/>
    <property type="match status" value="1"/>
</dbReference>
<organism evidence="3">
    <name type="scientific">uncultured Solirubrobacteraceae bacterium</name>
    <dbReference type="NCBI Taxonomy" id="1162706"/>
    <lineage>
        <taxon>Bacteria</taxon>
        <taxon>Bacillati</taxon>
        <taxon>Actinomycetota</taxon>
        <taxon>Thermoleophilia</taxon>
        <taxon>Solirubrobacterales</taxon>
        <taxon>Solirubrobacteraceae</taxon>
        <taxon>environmental samples</taxon>
    </lineage>
</organism>